<feature type="region of interest" description="Disordered" evidence="1">
    <location>
        <begin position="1"/>
        <end position="39"/>
    </location>
</feature>
<feature type="non-terminal residue" evidence="2">
    <location>
        <position position="272"/>
    </location>
</feature>
<dbReference type="EMBL" id="CAXITT010000167">
    <property type="protein sequence ID" value="CAL1534315.1"/>
    <property type="molecule type" value="Genomic_DNA"/>
</dbReference>
<evidence type="ECO:0000256" key="1">
    <source>
        <dbReference type="SAM" id="MobiDB-lite"/>
    </source>
</evidence>
<evidence type="ECO:0000313" key="2">
    <source>
        <dbReference type="EMBL" id="CAL1534315.1"/>
    </source>
</evidence>
<gene>
    <name evidence="2" type="ORF">GSLYS_00008275001</name>
</gene>
<sequence length="272" mass="28993">MLAAQCNKITTKASPHDTAGKSFLPWKKQPPGAPPAGHLHHHIASQRMCGLNTPALSMPNNLSYPPVTSSAVSSYPNELFYSGAGGPSQCSELAQSALLHKMHSENGHPSFGAVYSRVPSAAYDPSWHFTNIPSTHPGASHALKHNGITHMAGGGGGAPWWEVHPASNVHSTGSNWLSESSALHGQIASPYPAPDYHIGHPLASNPALLSSQQHLQDTYKSMLQPAQTDLGNNTTYLPRPSLPGLSSPRNSRRYTGRATCDCPNCHEIDRLG</sequence>
<feature type="region of interest" description="Disordered" evidence="1">
    <location>
        <begin position="228"/>
        <end position="256"/>
    </location>
</feature>
<dbReference type="Proteomes" id="UP001497497">
    <property type="component" value="Unassembled WGS sequence"/>
</dbReference>
<proteinExistence type="predicted"/>
<evidence type="ECO:0000313" key="3">
    <source>
        <dbReference type="Proteomes" id="UP001497497"/>
    </source>
</evidence>
<keyword evidence="3" id="KW-1185">Reference proteome</keyword>
<accession>A0AAV2HJW3</accession>
<comment type="caution">
    <text evidence="2">The sequence shown here is derived from an EMBL/GenBank/DDBJ whole genome shotgun (WGS) entry which is preliminary data.</text>
</comment>
<reference evidence="2 3" key="1">
    <citation type="submission" date="2024-04" db="EMBL/GenBank/DDBJ databases">
        <authorList>
            <consortium name="Genoscope - CEA"/>
            <person name="William W."/>
        </authorList>
    </citation>
    <scope>NUCLEOTIDE SEQUENCE [LARGE SCALE GENOMIC DNA]</scope>
</reference>
<feature type="compositionally biased region" description="Low complexity" evidence="1">
    <location>
        <begin position="237"/>
        <end position="249"/>
    </location>
</feature>
<protein>
    <submittedName>
        <fullName evidence="2">Uncharacterized protein</fullName>
    </submittedName>
</protein>
<name>A0AAV2HJW3_LYMST</name>
<dbReference type="AlphaFoldDB" id="A0AAV2HJW3"/>
<organism evidence="2 3">
    <name type="scientific">Lymnaea stagnalis</name>
    <name type="common">Great pond snail</name>
    <name type="synonym">Helix stagnalis</name>
    <dbReference type="NCBI Taxonomy" id="6523"/>
    <lineage>
        <taxon>Eukaryota</taxon>
        <taxon>Metazoa</taxon>
        <taxon>Spiralia</taxon>
        <taxon>Lophotrochozoa</taxon>
        <taxon>Mollusca</taxon>
        <taxon>Gastropoda</taxon>
        <taxon>Heterobranchia</taxon>
        <taxon>Euthyneura</taxon>
        <taxon>Panpulmonata</taxon>
        <taxon>Hygrophila</taxon>
        <taxon>Lymnaeoidea</taxon>
        <taxon>Lymnaeidae</taxon>
        <taxon>Lymnaea</taxon>
    </lineage>
</organism>